<comment type="caution">
    <text evidence="2">The sequence shown here is derived from an EMBL/GenBank/DDBJ whole genome shotgun (WGS) entry which is preliminary data.</text>
</comment>
<protein>
    <recommendedName>
        <fullName evidence="4">Secreted protein</fullName>
    </recommendedName>
</protein>
<organism evidence="2 3">
    <name type="scientific">Cryobacterium breve</name>
    <dbReference type="NCBI Taxonomy" id="1259258"/>
    <lineage>
        <taxon>Bacteria</taxon>
        <taxon>Bacillati</taxon>
        <taxon>Actinomycetota</taxon>
        <taxon>Actinomycetes</taxon>
        <taxon>Micrococcales</taxon>
        <taxon>Microbacteriaceae</taxon>
        <taxon>Cryobacterium</taxon>
    </lineage>
</organism>
<evidence type="ECO:0000313" key="3">
    <source>
        <dbReference type="Proteomes" id="UP000298355"/>
    </source>
</evidence>
<feature type="signal peptide" evidence="1">
    <location>
        <begin position="1"/>
        <end position="29"/>
    </location>
</feature>
<proteinExistence type="predicted"/>
<reference evidence="2 3" key="1">
    <citation type="submission" date="2019-03" db="EMBL/GenBank/DDBJ databases">
        <title>Genomics of glacier-inhabiting Cryobacterium strains.</title>
        <authorList>
            <person name="Liu Q."/>
            <person name="Xin Y.-H."/>
        </authorList>
    </citation>
    <scope>NUCLEOTIDE SEQUENCE [LARGE SCALE GENOMIC DNA]</scope>
    <source>
        <strain evidence="2 3">TMT4-23</strain>
    </source>
</reference>
<name>A0ABY2J5K0_9MICO</name>
<dbReference type="Proteomes" id="UP000298355">
    <property type="component" value="Unassembled WGS sequence"/>
</dbReference>
<evidence type="ECO:0000256" key="1">
    <source>
        <dbReference type="SAM" id="SignalP"/>
    </source>
</evidence>
<keyword evidence="3" id="KW-1185">Reference proteome</keyword>
<dbReference type="RefSeq" id="WP_134362365.1">
    <property type="nucleotide sequence ID" value="NZ_SOGJ01000011.1"/>
</dbReference>
<gene>
    <name evidence="2" type="ORF">E3O65_03505</name>
</gene>
<feature type="chain" id="PRO_5046249445" description="Secreted protein" evidence="1">
    <location>
        <begin position="30"/>
        <end position="143"/>
    </location>
</feature>
<accession>A0ABY2J5K0</accession>
<sequence>MRLTEPITALATVLLAATFAVTGTGAAQAVPAPPAEASIARHVVGGPVKTMDVGTTAGGRMYMEFSHTEQLGIQRGGIGAAVTLVCGAGMALCLTSSFVAPLVTTTVVTGGLCPGDERMRFYYVYGGGPTGSGVAITTQTCVD</sequence>
<evidence type="ECO:0000313" key="2">
    <source>
        <dbReference type="EMBL" id="TFD00203.1"/>
    </source>
</evidence>
<evidence type="ECO:0008006" key="4">
    <source>
        <dbReference type="Google" id="ProtNLM"/>
    </source>
</evidence>
<keyword evidence="1" id="KW-0732">Signal</keyword>
<dbReference type="EMBL" id="SOGJ01000011">
    <property type="protein sequence ID" value="TFD00203.1"/>
    <property type="molecule type" value="Genomic_DNA"/>
</dbReference>